<organism evidence="1 2">
    <name type="scientific">Cryomyces minteri</name>
    <dbReference type="NCBI Taxonomy" id="331657"/>
    <lineage>
        <taxon>Eukaryota</taxon>
        <taxon>Fungi</taxon>
        <taxon>Dikarya</taxon>
        <taxon>Ascomycota</taxon>
        <taxon>Pezizomycotina</taxon>
        <taxon>Dothideomycetes</taxon>
        <taxon>Dothideomycetes incertae sedis</taxon>
        <taxon>Cryomyces</taxon>
    </lineage>
</organism>
<dbReference type="EMBL" id="NAJN01000265">
    <property type="protein sequence ID" value="TKA75913.1"/>
    <property type="molecule type" value="Genomic_DNA"/>
</dbReference>
<dbReference type="PANTHER" id="PTHR42085">
    <property type="entry name" value="F-BOX DOMAIN-CONTAINING PROTEIN"/>
    <property type="match status" value="1"/>
</dbReference>
<accession>A0A4U0XKK9</accession>
<comment type="caution">
    <text evidence="1">The sequence shown here is derived from an EMBL/GenBank/DDBJ whole genome shotgun (WGS) entry which is preliminary data.</text>
</comment>
<dbReference type="OrthoDB" id="4133832at2759"/>
<dbReference type="Proteomes" id="UP000308768">
    <property type="component" value="Unassembled WGS sequence"/>
</dbReference>
<reference evidence="1 2" key="1">
    <citation type="submission" date="2017-03" db="EMBL/GenBank/DDBJ databases">
        <title>Genomes of endolithic fungi from Antarctica.</title>
        <authorList>
            <person name="Coleine C."/>
            <person name="Masonjones S."/>
            <person name="Stajich J.E."/>
        </authorList>
    </citation>
    <scope>NUCLEOTIDE SEQUENCE [LARGE SCALE GENOMIC DNA]</scope>
    <source>
        <strain evidence="1 2">CCFEE 5187</strain>
    </source>
</reference>
<evidence type="ECO:0000313" key="2">
    <source>
        <dbReference type="Proteomes" id="UP000308768"/>
    </source>
</evidence>
<dbReference type="InterPro" id="IPR038883">
    <property type="entry name" value="AN11006-like"/>
</dbReference>
<protein>
    <submittedName>
        <fullName evidence="1">Uncharacterized protein</fullName>
    </submittedName>
</protein>
<evidence type="ECO:0000313" key="1">
    <source>
        <dbReference type="EMBL" id="TKA75913.1"/>
    </source>
</evidence>
<dbReference type="PANTHER" id="PTHR42085:SF8">
    <property type="entry name" value="F-BOX DOMAIN-CONTAINING PROTEIN"/>
    <property type="match status" value="1"/>
</dbReference>
<dbReference type="AlphaFoldDB" id="A0A4U0XKK9"/>
<proteinExistence type="predicted"/>
<gene>
    <name evidence="1" type="ORF">B0A49_04174</name>
</gene>
<name>A0A4U0XKK9_9PEZI</name>
<keyword evidence="2" id="KW-1185">Reference proteome</keyword>
<sequence length="221" mass="25648">MTTRSTTRRLEAIIKESKPFPFLKLPGELRTCIYKEVVGFQTVEISYVLRLPAITRVSKQIIMECIGLCISMNKFRYLLTGNESSIFAVDELVAFLTVIGIRASYLITELSITVQMPLHIRFWWENTGFRHAILCSLYSWFRMFCDKQSHGLRYRNVKFDAIEPPGPSCRYCSQAGRALCDLFKKAVLLGTWCRIEEASGEELEERFDDWVTFETQKEDLI</sequence>